<dbReference type="SUPFAM" id="SSF53474">
    <property type="entry name" value="alpha/beta-Hydrolases"/>
    <property type="match status" value="1"/>
</dbReference>
<sequence>MLTSIRSIYRLIITGCVFAVFLSSGLHAQSVTKLTWPTRNAAPPASATPEVAPYLPMLRASVGRLPESALVNLALSQSSVFGMSGADADKLSELVARRYAAIAASPVFKNVPSTLDYCLSETRPRQGLALLYQPRQSNAQTPVILFLHGYGGSFIWYQHQLAEWFPDHIILCPSYGIDPSEISAAYLRECLAAAAVRFKHPLAKPSLVGLSAGGFGATRVYAANPAGYQQLVVMAAYPPDDAYRAWPKTARAGFLVGAQEYYVKDGGFAAYSKSLTARSARYQGVVIAGADHFFLLTHPADSKKTLRTWLAPAVN</sequence>
<dbReference type="RefSeq" id="WP_144353596.1">
    <property type="nucleotide sequence ID" value="NZ_CBCRVV010000016.1"/>
</dbReference>
<evidence type="ECO:0000313" key="1">
    <source>
        <dbReference type="EMBL" id="TSJ77193.1"/>
    </source>
</evidence>
<comment type="caution">
    <text evidence="1">The sequence shown here is derived from an EMBL/GenBank/DDBJ whole genome shotgun (WGS) entry which is preliminary data.</text>
</comment>
<dbReference type="Gene3D" id="3.40.50.1820">
    <property type="entry name" value="alpha/beta hydrolase"/>
    <property type="match status" value="1"/>
</dbReference>
<keyword evidence="2" id="KW-1185">Reference proteome</keyword>
<gene>
    <name evidence="1" type="ORF">FPL22_13925</name>
</gene>
<accession>A0A556QKL7</accession>
<dbReference type="AlphaFoldDB" id="A0A556QKL7"/>
<evidence type="ECO:0000313" key="2">
    <source>
        <dbReference type="Proteomes" id="UP000315648"/>
    </source>
</evidence>
<dbReference type="Proteomes" id="UP000315648">
    <property type="component" value="Unassembled WGS sequence"/>
</dbReference>
<dbReference type="OrthoDB" id="185829at2"/>
<dbReference type="EMBL" id="VMBG01000002">
    <property type="protein sequence ID" value="TSJ77193.1"/>
    <property type="molecule type" value="Genomic_DNA"/>
</dbReference>
<dbReference type="InterPro" id="IPR029058">
    <property type="entry name" value="AB_hydrolase_fold"/>
</dbReference>
<reference evidence="1 2" key="1">
    <citation type="submission" date="2019-07" db="EMBL/GenBank/DDBJ databases">
        <title>Description of 53C-WASEF.</title>
        <authorList>
            <person name="Pitt A."/>
            <person name="Hahn M.W."/>
        </authorList>
    </citation>
    <scope>NUCLEOTIDE SEQUENCE [LARGE SCALE GENOMIC DNA]</scope>
    <source>
        <strain evidence="1 2">53C-WASEF</strain>
    </source>
</reference>
<organism evidence="1 2">
    <name type="scientific">Rariglobus hedericola</name>
    <dbReference type="NCBI Taxonomy" id="2597822"/>
    <lineage>
        <taxon>Bacteria</taxon>
        <taxon>Pseudomonadati</taxon>
        <taxon>Verrucomicrobiota</taxon>
        <taxon>Opitutia</taxon>
        <taxon>Opitutales</taxon>
        <taxon>Opitutaceae</taxon>
        <taxon>Rariglobus</taxon>
    </lineage>
</organism>
<keyword evidence="1" id="KW-0378">Hydrolase</keyword>
<dbReference type="GO" id="GO:0016787">
    <property type="term" value="F:hydrolase activity"/>
    <property type="evidence" value="ECO:0007669"/>
    <property type="project" value="UniProtKB-KW"/>
</dbReference>
<protein>
    <submittedName>
        <fullName evidence="1">Alpha/beta hydrolase</fullName>
    </submittedName>
</protein>
<proteinExistence type="predicted"/>
<name>A0A556QKL7_9BACT</name>